<evidence type="ECO:0000256" key="3">
    <source>
        <dbReference type="ARBA" id="ARBA00022741"/>
    </source>
</evidence>
<dbReference type="PANTHER" id="PTHR42921">
    <property type="entry name" value="ACETOACETYL-COA SYNTHETASE"/>
    <property type="match status" value="1"/>
</dbReference>
<keyword evidence="2 7" id="KW-0436">Ligase</keyword>
<dbReference type="GO" id="GO:0030729">
    <property type="term" value="F:acetoacetate-CoA ligase activity"/>
    <property type="evidence" value="ECO:0007669"/>
    <property type="project" value="InterPro"/>
</dbReference>
<dbReference type="InterPro" id="IPR020845">
    <property type="entry name" value="AMP-binding_CS"/>
</dbReference>
<sequence>MTADVDDDELWTPSEERRTASGLHRFMTQVADRSGIPVGDYQALWDWSVQPGSGFWPSVAEFGNVVAEGDWSPERAPDHSGFTGAGWFPGIRLNYAEQALRGDDTRGPALIQVSEDRPDVEVSWAELRSRVASFATQLRDWGIGPGDRVAGYLPSITETVVALLGSAAVGAVWTCCAPDYGADAVVDRFSQVQPRVLVAADGYRFAGRDIDCTATLRQLAQRLPSVEQVIVVPRMHGAVDLDVPVPVTPWAAIIEVRAELTCARLPFDHPLWILYSSGTSGPPKGIVHSQGGIVVEHLKWLALHADVRAGDRFFWFSSTAWVVWNASVAALMVGATVVLYDGSPNRPRADRLWEIVASTAATQFGTSAGYLTASRQSGLAPGSEFDLGELRSVLYSGSVLPVDGWRWVYSHVKSDLWLDAPCGGTDVGTSFVGGNPLSPVRAGEIQCRLLGARVESWDDDGQHAVDRVGELVVTAPMPSMPIRFWNDPDGSRFHDAYFNVFPGVWRHGDWITITSRGTALVHGRSDSTINRHGVRIGSAASMPHSTGSRKSPTAW</sequence>
<keyword evidence="4" id="KW-0067">ATP-binding</keyword>
<dbReference type="Proteomes" id="UP000465241">
    <property type="component" value="Unassembled WGS sequence"/>
</dbReference>
<feature type="domain" description="AMP-dependent synthetase/ligase" evidence="6">
    <location>
        <begin position="110"/>
        <end position="476"/>
    </location>
</feature>
<dbReference type="PANTHER" id="PTHR42921:SF1">
    <property type="entry name" value="ACETOACETYL-COA SYNTHETASE"/>
    <property type="match status" value="1"/>
</dbReference>
<evidence type="ECO:0000256" key="5">
    <source>
        <dbReference type="SAM" id="MobiDB-lite"/>
    </source>
</evidence>
<dbReference type="SUPFAM" id="SSF56801">
    <property type="entry name" value="Acetyl-CoA synthetase-like"/>
    <property type="match status" value="1"/>
</dbReference>
<proteinExistence type="inferred from homology"/>
<comment type="caution">
    <text evidence="7">The sequence shown here is derived from an EMBL/GenBank/DDBJ whole genome shotgun (WGS) entry which is preliminary data.</text>
</comment>
<evidence type="ECO:0000256" key="4">
    <source>
        <dbReference type="ARBA" id="ARBA00022840"/>
    </source>
</evidence>
<dbReference type="InterPro" id="IPR042099">
    <property type="entry name" value="ANL_N_sf"/>
</dbReference>
<reference evidence="7 8" key="1">
    <citation type="journal article" date="2019" name="Emerg. Microbes Infect.">
        <title>Comprehensive subspecies identification of 175 nontuberculous mycobacteria species based on 7547 genomic profiles.</title>
        <authorList>
            <person name="Matsumoto Y."/>
            <person name="Kinjo T."/>
            <person name="Motooka D."/>
            <person name="Nabeya D."/>
            <person name="Jung N."/>
            <person name="Uechi K."/>
            <person name="Horii T."/>
            <person name="Iida T."/>
            <person name="Fujita J."/>
            <person name="Nakamura S."/>
        </authorList>
    </citation>
    <scope>NUCLEOTIDE SEQUENCE [LARGE SCALE GENOMIC DNA]</scope>
    <source>
        <strain evidence="7 8">JCM 13392</strain>
    </source>
</reference>
<dbReference type="RefSeq" id="WP_246243932.1">
    <property type="nucleotide sequence ID" value="NZ_BAAAMC010000057.1"/>
</dbReference>
<dbReference type="NCBIfam" id="TIGR01217">
    <property type="entry name" value="ac_ac_CoA_syn"/>
    <property type="match status" value="1"/>
</dbReference>
<dbReference type="NCBIfam" id="NF002937">
    <property type="entry name" value="PRK03584.1"/>
    <property type="match status" value="1"/>
</dbReference>
<feature type="compositionally biased region" description="Polar residues" evidence="5">
    <location>
        <begin position="543"/>
        <end position="555"/>
    </location>
</feature>
<keyword evidence="3" id="KW-0547">Nucleotide-binding</keyword>
<evidence type="ECO:0000256" key="1">
    <source>
        <dbReference type="ARBA" id="ARBA00006432"/>
    </source>
</evidence>
<dbReference type="InterPro" id="IPR000873">
    <property type="entry name" value="AMP-dep_synth/lig_dom"/>
</dbReference>
<dbReference type="InterPro" id="IPR005914">
    <property type="entry name" value="Acac_CoA_synth"/>
</dbReference>
<dbReference type="EMBL" id="BLKT01000003">
    <property type="protein sequence ID" value="GFG59236.1"/>
    <property type="molecule type" value="Genomic_DNA"/>
</dbReference>
<dbReference type="PROSITE" id="PS00455">
    <property type="entry name" value="AMP_BINDING"/>
    <property type="match status" value="1"/>
</dbReference>
<gene>
    <name evidence="7" type="ORF">MMUR_33720</name>
</gene>
<evidence type="ECO:0000313" key="8">
    <source>
        <dbReference type="Proteomes" id="UP000465241"/>
    </source>
</evidence>
<evidence type="ECO:0000313" key="7">
    <source>
        <dbReference type="EMBL" id="GFG59236.1"/>
    </source>
</evidence>
<accession>A0A7I9WPN7</accession>
<evidence type="ECO:0000256" key="2">
    <source>
        <dbReference type="ARBA" id="ARBA00022598"/>
    </source>
</evidence>
<feature type="region of interest" description="Disordered" evidence="5">
    <location>
        <begin position="536"/>
        <end position="555"/>
    </location>
</feature>
<organism evidence="7 8">
    <name type="scientific">Mycolicibacterium murale</name>
    <dbReference type="NCBI Taxonomy" id="182220"/>
    <lineage>
        <taxon>Bacteria</taxon>
        <taxon>Bacillati</taxon>
        <taxon>Actinomycetota</taxon>
        <taxon>Actinomycetes</taxon>
        <taxon>Mycobacteriales</taxon>
        <taxon>Mycobacteriaceae</taxon>
        <taxon>Mycolicibacterium</taxon>
    </lineage>
</organism>
<dbReference type="GO" id="GO:0006629">
    <property type="term" value="P:lipid metabolic process"/>
    <property type="evidence" value="ECO:0007669"/>
    <property type="project" value="InterPro"/>
</dbReference>
<dbReference type="GO" id="GO:0005524">
    <property type="term" value="F:ATP binding"/>
    <property type="evidence" value="ECO:0007669"/>
    <property type="project" value="UniProtKB-KW"/>
</dbReference>
<name>A0A7I9WPN7_9MYCO</name>
<dbReference type="AlphaFoldDB" id="A0A7I9WPN7"/>
<protein>
    <submittedName>
        <fullName evidence="7">Acetoacetate-CoA ligase</fullName>
    </submittedName>
</protein>
<dbReference type="Pfam" id="PF00501">
    <property type="entry name" value="AMP-binding"/>
    <property type="match status" value="1"/>
</dbReference>
<comment type="similarity">
    <text evidence="1">Belongs to the ATP-dependent AMP-binding enzyme family.</text>
</comment>
<keyword evidence="8" id="KW-1185">Reference proteome</keyword>
<dbReference type="Gene3D" id="3.40.50.12780">
    <property type="entry name" value="N-terminal domain of ligase-like"/>
    <property type="match status" value="1"/>
</dbReference>
<evidence type="ECO:0000259" key="6">
    <source>
        <dbReference type="Pfam" id="PF00501"/>
    </source>
</evidence>